<dbReference type="Proteomes" id="UP001162164">
    <property type="component" value="Unassembled WGS sequence"/>
</dbReference>
<sequence length="103" mass="12228">MVHPRDEFRTMGGVCNRLKKYLTPPLEYGRFWRSLDTPPRGSMDIEKRRAGRLRFARLLLLGFILVHRDLEKTFYATNILEATLRIYRVPGKMWKISPDSHRP</sequence>
<dbReference type="EMBL" id="JAPWTJ010001933">
    <property type="protein sequence ID" value="KAJ8968751.1"/>
    <property type="molecule type" value="Genomic_DNA"/>
</dbReference>
<proteinExistence type="predicted"/>
<evidence type="ECO:0000313" key="1">
    <source>
        <dbReference type="EMBL" id="KAJ8968751.1"/>
    </source>
</evidence>
<keyword evidence="2" id="KW-1185">Reference proteome</keyword>
<organism evidence="1 2">
    <name type="scientific">Molorchus minor</name>
    <dbReference type="NCBI Taxonomy" id="1323400"/>
    <lineage>
        <taxon>Eukaryota</taxon>
        <taxon>Metazoa</taxon>
        <taxon>Ecdysozoa</taxon>
        <taxon>Arthropoda</taxon>
        <taxon>Hexapoda</taxon>
        <taxon>Insecta</taxon>
        <taxon>Pterygota</taxon>
        <taxon>Neoptera</taxon>
        <taxon>Endopterygota</taxon>
        <taxon>Coleoptera</taxon>
        <taxon>Polyphaga</taxon>
        <taxon>Cucujiformia</taxon>
        <taxon>Chrysomeloidea</taxon>
        <taxon>Cerambycidae</taxon>
        <taxon>Lamiinae</taxon>
        <taxon>Monochamini</taxon>
        <taxon>Molorchus</taxon>
    </lineage>
</organism>
<name>A0ABQ9IY29_9CUCU</name>
<evidence type="ECO:0000313" key="2">
    <source>
        <dbReference type="Proteomes" id="UP001162164"/>
    </source>
</evidence>
<protein>
    <submittedName>
        <fullName evidence="1">Uncharacterized protein</fullName>
    </submittedName>
</protein>
<reference evidence="1" key="1">
    <citation type="journal article" date="2023" name="Insect Mol. Biol.">
        <title>Genome sequencing provides insights into the evolution of gene families encoding plant cell wall-degrading enzymes in longhorned beetles.</title>
        <authorList>
            <person name="Shin N.R."/>
            <person name="Okamura Y."/>
            <person name="Kirsch R."/>
            <person name="Pauchet Y."/>
        </authorList>
    </citation>
    <scope>NUCLEOTIDE SEQUENCE</scope>
    <source>
        <strain evidence="1">MMC_N1</strain>
    </source>
</reference>
<comment type="caution">
    <text evidence="1">The sequence shown here is derived from an EMBL/GenBank/DDBJ whole genome shotgun (WGS) entry which is preliminary data.</text>
</comment>
<gene>
    <name evidence="1" type="ORF">NQ317_012699</name>
</gene>
<accession>A0ABQ9IY29</accession>